<keyword evidence="6" id="KW-0378">Hydrolase</keyword>
<evidence type="ECO:0000256" key="5">
    <source>
        <dbReference type="ARBA" id="ARBA00022723"/>
    </source>
</evidence>
<comment type="catalytic activity">
    <reaction evidence="9">
        <text>O-phospho-L-serine + H2O = L-serine + phosphate</text>
        <dbReference type="Rhea" id="RHEA:21208"/>
        <dbReference type="ChEBI" id="CHEBI:15377"/>
        <dbReference type="ChEBI" id="CHEBI:33384"/>
        <dbReference type="ChEBI" id="CHEBI:43474"/>
        <dbReference type="ChEBI" id="CHEBI:57524"/>
        <dbReference type="EC" id="3.1.3.3"/>
    </reaction>
</comment>
<comment type="caution">
    <text evidence="11">The sequence shown here is derived from an EMBL/GenBank/DDBJ whole genome shotgun (WGS) entry which is preliminary data.</text>
</comment>
<evidence type="ECO:0000256" key="7">
    <source>
        <dbReference type="ARBA" id="ARBA00022842"/>
    </source>
</evidence>
<dbReference type="SUPFAM" id="SSF56784">
    <property type="entry name" value="HAD-like"/>
    <property type="match status" value="1"/>
</dbReference>
<comment type="pathway">
    <text evidence="2">Amino-acid biosynthesis; L-serine biosynthesis; L-serine from 3-phospho-D-glycerate: step 3/3.</text>
</comment>
<dbReference type="Pfam" id="PF00702">
    <property type="entry name" value="Hydrolase"/>
    <property type="match status" value="1"/>
</dbReference>
<accession>A0A2U2BX65</accession>
<keyword evidence="12" id="KW-1185">Reference proteome</keyword>
<evidence type="ECO:0000256" key="6">
    <source>
        <dbReference type="ARBA" id="ARBA00022801"/>
    </source>
</evidence>
<evidence type="ECO:0000256" key="3">
    <source>
        <dbReference type="ARBA" id="ARBA00012640"/>
    </source>
</evidence>
<evidence type="ECO:0000313" key="11">
    <source>
        <dbReference type="EMBL" id="PWE18580.1"/>
    </source>
</evidence>
<gene>
    <name evidence="11" type="ORF">DDZ18_02960</name>
</gene>
<evidence type="ECO:0000256" key="8">
    <source>
        <dbReference type="ARBA" id="ARBA00023299"/>
    </source>
</evidence>
<name>A0A2U2BX65_9PROT</name>
<evidence type="ECO:0000256" key="4">
    <source>
        <dbReference type="ARBA" id="ARBA00022605"/>
    </source>
</evidence>
<evidence type="ECO:0000256" key="1">
    <source>
        <dbReference type="ARBA" id="ARBA00001946"/>
    </source>
</evidence>
<dbReference type="InterPro" id="IPR023214">
    <property type="entry name" value="HAD_sf"/>
</dbReference>
<evidence type="ECO:0000313" key="12">
    <source>
        <dbReference type="Proteomes" id="UP000245168"/>
    </source>
</evidence>
<reference evidence="12" key="1">
    <citation type="submission" date="2018-05" db="EMBL/GenBank/DDBJ databases">
        <authorList>
            <person name="Liu B.-T."/>
        </authorList>
    </citation>
    <scope>NUCLEOTIDE SEQUENCE [LARGE SCALE GENOMIC DNA]</scope>
    <source>
        <strain evidence="12">WD6-1</strain>
    </source>
</reference>
<keyword evidence="5" id="KW-0479">Metal-binding</keyword>
<dbReference type="Gene3D" id="3.40.50.1000">
    <property type="entry name" value="HAD superfamily/HAD-like"/>
    <property type="match status" value="1"/>
</dbReference>
<dbReference type="PANTHER" id="PTHR43344">
    <property type="entry name" value="PHOSPHOSERINE PHOSPHATASE"/>
    <property type="match status" value="1"/>
</dbReference>
<dbReference type="InterPro" id="IPR036412">
    <property type="entry name" value="HAD-like_sf"/>
</dbReference>
<proteinExistence type="predicted"/>
<dbReference type="NCBIfam" id="TIGR01488">
    <property type="entry name" value="HAD-SF-IB"/>
    <property type="match status" value="1"/>
</dbReference>
<comment type="cofactor">
    <cofactor evidence="1">
        <name>Mg(2+)</name>
        <dbReference type="ChEBI" id="CHEBI:18420"/>
    </cofactor>
</comment>
<dbReference type="GO" id="GO:0000287">
    <property type="term" value="F:magnesium ion binding"/>
    <property type="evidence" value="ECO:0007669"/>
    <property type="project" value="TreeGrafter"/>
</dbReference>
<evidence type="ECO:0000256" key="2">
    <source>
        <dbReference type="ARBA" id="ARBA00005135"/>
    </source>
</evidence>
<keyword evidence="8" id="KW-0718">Serine biosynthesis</keyword>
<dbReference type="AlphaFoldDB" id="A0A2U2BX65"/>
<evidence type="ECO:0000256" key="9">
    <source>
        <dbReference type="ARBA" id="ARBA00048138"/>
    </source>
</evidence>
<dbReference type="InterPro" id="IPR050582">
    <property type="entry name" value="HAD-like_SerB"/>
</dbReference>
<dbReference type="PANTHER" id="PTHR43344:SF2">
    <property type="entry name" value="PHOSPHOSERINE PHOSPHATASE"/>
    <property type="match status" value="1"/>
</dbReference>
<dbReference type="GO" id="GO:0006564">
    <property type="term" value="P:L-serine biosynthetic process"/>
    <property type="evidence" value="ECO:0007669"/>
    <property type="project" value="UniProtKB-KW"/>
</dbReference>
<dbReference type="Proteomes" id="UP000245168">
    <property type="component" value="Unassembled WGS sequence"/>
</dbReference>
<dbReference type="EMBL" id="QEXV01000001">
    <property type="protein sequence ID" value="PWE18580.1"/>
    <property type="molecule type" value="Genomic_DNA"/>
</dbReference>
<sequence>MNRLIVFDVDSTLLAEESLDFAVRRALAAAEDGAERARRLEELTERGMAGELDFRKSLELRLEIGGLTREAIDAAAGALRERATPGMDDLLAKLRERGREVYAVSGGFSQLVEPALMDLGFATGEIRANRFVFDGARAVDFDRDNPLSRNGGKAAVVASLKAQSRRDIAIMVGDGITDYEAFAEGAADAFIGFGGVKRREAVAEKAPAWADDVAELSRLLLG</sequence>
<dbReference type="Gene3D" id="1.10.150.210">
    <property type="entry name" value="Phosphoserine phosphatase, domain 2"/>
    <property type="match status" value="1"/>
</dbReference>
<dbReference type="OrthoDB" id="9792539at2"/>
<dbReference type="GO" id="GO:0036424">
    <property type="term" value="F:L-phosphoserine phosphatase activity"/>
    <property type="evidence" value="ECO:0007669"/>
    <property type="project" value="TreeGrafter"/>
</dbReference>
<dbReference type="GO" id="GO:0005737">
    <property type="term" value="C:cytoplasm"/>
    <property type="evidence" value="ECO:0007669"/>
    <property type="project" value="TreeGrafter"/>
</dbReference>
<protein>
    <recommendedName>
        <fullName evidence="3">phosphoserine phosphatase</fullName>
        <ecNumber evidence="3">3.1.3.3</ecNumber>
    </recommendedName>
</protein>
<dbReference type="RefSeq" id="WP_109251854.1">
    <property type="nucleotide sequence ID" value="NZ_QEXV01000001.1"/>
</dbReference>
<organism evidence="11 12">
    <name type="scientific">Marinicauda salina</name>
    <dbReference type="NCBI Taxonomy" id="2135793"/>
    <lineage>
        <taxon>Bacteria</taxon>
        <taxon>Pseudomonadati</taxon>
        <taxon>Pseudomonadota</taxon>
        <taxon>Alphaproteobacteria</taxon>
        <taxon>Maricaulales</taxon>
        <taxon>Maricaulaceae</taxon>
        <taxon>Marinicauda</taxon>
    </lineage>
</organism>
<dbReference type="EC" id="3.1.3.3" evidence="3"/>
<comment type="catalytic activity">
    <reaction evidence="10">
        <text>O-phospho-D-serine + H2O = D-serine + phosphate</text>
        <dbReference type="Rhea" id="RHEA:24873"/>
        <dbReference type="ChEBI" id="CHEBI:15377"/>
        <dbReference type="ChEBI" id="CHEBI:35247"/>
        <dbReference type="ChEBI" id="CHEBI:43474"/>
        <dbReference type="ChEBI" id="CHEBI:58680"/>
        <dbReference type="EC" id="3.1.3.3"/>
    </reaction>
</comment>
<evidence type="ECO:0000256" key="10">
    <source>
        <dbReference type="ARBA" id="ARBA00048523"/>
    </source>
</evidence>
<keyword evidence="4" id="KW-0028">Amino-acid biosynthesis</keyword>
<keyword evidence="7" id="KW-0460">Magnesium</keyword>